<evidence type="ECO:0000256" key="1">
    <source>
        <dbReference type="SAM" id="SignalP"/>
    </source>
</evidence>
<gene>
    <name evidence="3" type="ORF">ENS31_13470</name>
</gene>
<dbReference type="Gene3D" id="2.60.40.4070">
    <property type="match status" value="1"/>
</dbReference>
<dbReference type="Pfam" id="PF18962">
    <property type="entry name" value="Por_Secre_tail"/>
    <property type="match status" value="1"/>
</dbReference>
<dbReference type="NCBIfam" id="TIGR04183">
    <property type="entry name" value="Por_Secre_tail"/>
    <property type="match status" value="1"/>
</dbReference>
<dbReference type="InterPro" id="IPR026444">
    <property type="entry name" value="Secre_tail"/>
</dbReference>
<protein>
    <submittedName>
        <fullName evidence="3">T9SS type A sorting domain-containing protein</fullName>
    </submittedName>
</protein>
<dbReference type="EMBL" id="DSUJ01000011">
    <property type="protein sequence ID" value="HFI92521.1"/>
    <property type="molecule type" value="Genomic_DNA"/>
</dbReference>
<comment type="caution">
    <text evidence="3">The sequence shown here is derived from an EMBL/GenBank/DDBJ whole genome shotgun (WGS) entry which is preliminary data.</text>
</comment>
<name>A0A7V3E826_9BACT</name>
<feature type="domain" description="Secretion system C-terminal sorting" evidence="2">
    <location>
        <begin position="83"/>
        <end position="158"/>
    </location>
</feature>
<feature type="signal peptide" evidence="1">
    <location>
        <begin position="1"/>
        <end position="22"/>
    </location>
</feature>
<reference evidence="3" key="1">
    <citation type="journal article" date="2020" name="mSystems">
        <title>Genome- and Community-Level Interaction Insights into Carbon Utilization and Element Cycling Functions of Hydrothermarchaeota in Hydrothermal Sediment.</title>
        <authorList>
            <person name="Zhou Z."/>
            <person name="Liu Y."/>
            <person name="Xu W."/>
            <person name="Pan J."/>
            <person name="Luo Z.H."/>
            <person name="Li M."/>
        </authorList>
    </citation>
    <scope>NUCLEOTIDE SEQUENCE [LARGE SCALE GENOMIC DNA]</scope>
    <source>
        <strain evidence="3">SpSt-479</strain>
    </source>
</reference>
<feature type="chain" id="PRO_5030962302" evidence="1">
    <location>
        <begin position="23"/>
        <end position="161"/>
    </location>
</feature>
<organism evidence="3">
    <name type="scientific">Ignavibacterium album</name>
    <dbReference type="NCBI Taxonomy" id="591197"/>
    <lineage>
        <taxon>Bacteria</taxon>
        <taxon>Pseudomonadati</taxon>
        <taxon>Ignavibacteriota</taxon>
        <taxon>Ignavibacteria</taxon>
        <taxon>Ignavibacteriales</taxon>
        <taxon>Ignavibacteriaceae</taxon>
        <taxon>Ignavibacterium</taxon>
    </lineage>
</organism>
<dbReference type="AlphaFoldDB" id="A0A7V3E826"/>
<proteinExistence type="predicted"/>
<keyword evidence="1" id="KW-0732">Signal</keyword>
<evidence type="ECO:0000259" key="2">
    <source>
        <dbReference type="Pfam" id="PF18962"/>
    </source>
</evidence>
<sequence length="161" mass="17734">MISVNKTKILFVIIMISMSATAQNVVVESGASLLVELRADICTDSIAGAGNIIINGTVCGNPTDVDNSNSLEIPIEFSLEQNYPNPFNPGTKISWQSPVDCRQTLKVYDILGNEVATLVDEFREAGRYEIEFDASKLASGMYLYQLKADNYTETKKMILIK</sequence>
<accession>A0A7V3E826</accession>
<evidence type="ECO:0000313" key="3">
    <source>
        <dbReference type="EMBL" id="HFI92521.1"/>
    </source>
</evidence>